<gene>
    <name evidence="1" type="ORF">FHR90_002270</name>
    <name evidence="2" type="ORF">HUK83_12585</name>
</gene>
<reference evidence="1 3" key="2">
    <citation type="submission" date="2020-08" db="EMBL/GenBank/DDBJ databases">
        <title>Genomic Encyclopedia of Type Strains, Phase III (KMG-III): the genomes of soil and plant-associated and newly described type strains.</title>
        <authorList>
            <person name="Whitman W."/>
        </authorList>
    </citation>
    <scope>NUCLEOTIDE SEQUENCE [LARGE SCALE GENOMIC DNA]</scope>
    <source>
        <strain evidence="1 3">CECT 8088</strain>
    </source>
</reference>
<evidence type="ECO:0000313" key="4">
    <source>
        <dbReference type="Proteomes" id="UP000565205"/>
    </source>
</evidence>
<keyword evidence="3" id="KW-1185">Reference proteome</keyword>
<accession>A0A839V4H4</accession>
<dbReference type="RefSeq" id="WP_176625266.1">
    <property type="nucleotide sequence ID" value="NZ_JABXXQ010000302.1"/>
</dbReference>
<evidence type="ECO:0000313" key="3">
    <source>
        <dbReference type="Proteomes" id="UP000557688"/>
    </source>
</evidence>
<dbReference type="Proteomes" id="UP000565205">
    <property type="component" value="Unassembled WGS sequence"/>
</dbReference>
<name>A0A839V4H4_9PROT</name>
<dbReference type="AlphaFoldDB" id="A0A839V4H4"/>
<protein>
    <submittedName>
        <fullName evidence="2">Cupin domain-containing protein</fullName>
    </submittedName>
</protein>
<dbReference type="Proteomes" id="UP000557688">
    <property type="component" value="Unassembled WGS sequence"/>
</dbReference>
<sequence>MTEPGPKPTIPYKHLYVDADGISHFADAALTEFEFKSLTSSEQWLGYKHESRMVVQFAVLPPGWVADWHENPKPQWIIPLSGAWYVEAMDGTRHEFGPGAFHFGEDQNCRTVDGRTGHLSGTVGDTPCVQMIVQYEEQPTVDEPGRFR</sequence>
<dbReference type="InterPro" id="IPR011051">
    <property type="entry name" value="RmlC_Cupin_sf"/>
</dbReference>
<evidence type="ECO:0000313" key="1">
    <source>
        <dbReference type="EMBL" id="MBB3174429.1"/>
    </source>
</evidence>
<dbReference type="Gene3D" id="2.60.120.10">
    <property type="entry name" value="Jelly Rolls"/>
    <property type="match status" value="1"/>
</dbReference>
<organism evidence="1 3">
    <name type="scientific">Endobacter medicaginis</name>
    <dbReference type="NCBI Taxonomy" id="1181271"/>
    <lineage>
        <taxon>Bacteria</taxon>
        <taxon>Pseudomonadati</taxon>
        <taxon>Pseudomonadota</taxon>
        <taxon>Alphaproteobacteria</taxon>
        <taxon>Acetobacterales</taxon>
        <taxon>Acetobacteraceae</taxon>
        <taxon>Endobacter</taxon>
    </lineage>
</organism>
<dbReference type="EMBL" id="JACHXV010000007">
    <property type="protein sequence ID" value="MBB3174429.1"/>
    <property type="molecule type" value="Genomic_DNA"/>
</dbReference>
<dbReference type="EMBL" id="JABXXQ010000302">
    <property type="protein sequence ID" value="NVN31167.1"/>
    <property type="molecule type" value="Genomic_DNA"/>
</dbReference>
<dbReference type="SUPFAM" id="SSF51182">
    <property type="entry name" value="RmlC-like cupins"/>
    <property type="match status" value="1"/>
</dbReference>
<reference evidence="2 4" key="1">
    <citation type="submission" date="2020-06" db="EMBL/GenBank/DDBJ databases">
        <title>Description of novel acetic acid bacteria.</title>
        <authorList>
            <person name="Sombolestani A."/>
        </authorList>
    </citation>
    <scope>NUCLEOTIDE SEQUENCE [LARGE SCALE GENOMIC DNA]</scope>
    <source>
        <strain evidence="2 4">LMG 26838</strain>
    </source>
</reference>
<proteinExistence type="predicted"/>
<comment type="caution">
    <text evidence="1">The sequence shown here is derived from an EMBL/GenBank/DDBJ whole genome shotgun (WGS) entry which is preliminary data.</text>
</comment>
<evidence type="ECO:0000313" key="2">
    <source>
        <dbReference type="EMBL" id="NVN31167.1"/>
    </source>
</evidence>
<dbReference type="InterPro" id="IPR014710">
    <property type="entry name" value="RmlC-like_jellyroll"/>
</dbReference>
<dbReference type="CDD" id="cd07009">
    <property type="entry name" value="cupin_BLL0285-like"/>
    <property type="match status" value="1"/>
</dbReference>